<dbReference type="EMBL" id="JAFJZO010000012">
    <property type="protein sequence ID" value="KAG5509887.1"/>
    <property type="molecule type" value="Genomic_DNA"/>
</dbReference>
<feature type="region of interest" description="Disordered" evidence="1">
    <location>
        <begin position="164"/>
        <end position="183"/>
    </location>
</feature>
<dbReference type="OrthoDB" id="6500128at2759"/>
<proteinExistence type="predicted"/>
<organism evidence="3 4">
    <name type="scientific">Porcisia hertigi</name>
    <dbReference type="NCBI Taxonomy" id="2761500"/>
    <lineage>
        <taxon>Eukaryota</taxon>
        <taxon>Discoba</taxon>
        <taxon>Euglenozoa</taxon>
        <taxon>Kinetoplastea</taxon>
        <taxon>Metakinetoplastina</taxon>
        <taxon>Trypanosomatida</taxon>
        <taxon>Trypanosomatidae</taxon>
        <taxon>Leishmaniinae</taxon>
        <taxon>Porcisia</taxon>
    </lineage>
</organism>
<gene>
    <name evidence="3" type="ORF">JKF63_07532</name>
</gene>
<feature type="compositionally biased region" description="Low complexity" evidence="1">
    <location>
        <begin position="462"/>
        <end position="478"/>
    </location>
</feature>
<evidence type="ECO:0000313" key="3">
    <source>
        <dbReference type="EMBL" id="KAG5509887.1"/>
    </source>
</evidence>
<dbReference type="SMART" id="SM00382">
    <property type="entry name" value="AAA"/>
    <property type="match status" value="1"/>
</dbReference>
<dbReference type="InterPro" id="IPR039421">
    <property type="entry name" value="Type_1_exporter"/>
</dbReference>
<dbReference type="InterPro" id="IPR003593">
    <property type="entry name" value="AAA+_ATPase"/>
</dbReference>
<feature type="region of interest" description="Disordered" evidence="1">
    <location>
        <begin position="1261"/>
        <end position="1304"/>
    </location>
</feature>
<reference evidence="3 4" key="1">
    <citation type="submission" date="2021-02" db="EMBL/GenBank/DDBJ databases">
        <title>Porcisia hertigi Genome sequencing and assembly.</title>
        <authorList>
            <person name="Almutairi H."/>
            <person name="Gatherer D."/>
        </authorList>
    </citation>
    <scope>NUCLEOTIDE SEQUENCE [LARGE SCALE GENOMIC DNA]</scope>
    <source>
        <strain evidence="3 4">C119</strain>
    </source>
</reference>
<evidence type="ECO:0000313" key="4">
    <source>
        <dbReference type="Proteomes" id="UP000674318"/>
    </source>
</evidence>
<keyword evidence="4" id="KW-1185">Reference proteome</keyword>
<feature type="region of interest" description="Disordered" evidence="1">
    <location>
        <begin position="1387"/>
        <end position="1420"/>
    </location>
</feature>
<feature type="compositionally biased region" description="Acidic residues" evidence="1">
    <location>
        <begin position="301"/>
        <end position="312"/>
    </location>
</feature>
<dbReference type="PANTHER" id="PTHR24221">
    <property type="entry name" value="ATP-BINDING CASSETTE SUB-FAMILY B"/>
    <property type="match status" value="1"/>
</dbReference>
<feature type="region of interest" description="Disordered" evidence="1">
    <location>
        <begin position="442"/>
        <end position="544"/>
    </location>
</feature>
<dbReference type="KEGG" id="phet:94293546"/>
<dbReference type="GO" id="GO:0042626">
    <property type="term" value="F:ATPase-coupled transmembrane transporter activity"/>
    <property type="evidence" value="ECO:0007669"/>
    <property type="project" value="TreeGrafter"/>
</dbReference>
<sequence length="1673" mass="181291">MSTIKDPAGSPAAVLTASSLWGHSGVYCKGIQACRVTALYLSRAWVPPIPFADVESADYVFYTLGILCVMESYQAIRYMLRQLKRFGVDASMRSRVALQVGGEVHRGEGAVTAAVPGKGSSSITASAAAPDASSAAPPRHSRGRGTAAARLDDDSGTCVREEDDIKGYTFESGPSSPTGGARVDGAPASKLAWYCNAFWRSVTRMPRSNSSFGSHSGGSDCGAQRNPHSSRHDSSWSNTRLRDCAGAEDIAVSLRGNEEVSVQLTDTDGFETSDVPLQWHVSPVVHSAASGSAPGLHAGDDIEGEEDEEEQTWEATPEMLKHYWKQLERSILTAPRRSPARVWRSLPQEMTTFEPDNAAVQAWCDDVIHGALHHGARLAPSWWSWLTSLEQVDSASPPASGGGVAGHCARLQRPVFAVPPGGCFAYHAKPSIDDFVLDEDLEKDSEKEEEEEENAVGEEVSDAAGVREAAAAAISSSAVDEDGSSLLGHLRDTTQAPPQPRPPVHGEGSTTVPVGPAGAAAAAAATATDKGSRGIPTNTSSSLKPVLRSSKNRRCKLKWEALFLIWFNIVEVSISSREIRALLLKASPPAFLVPAMTRDSGPTDLDVASTNLSLLWFWSLVQRVFETLVINRDVEKCEDDIEELAAYAQPLYIKCIARWPAPAVMSVTSEPALQEGLVGFVCGAQAAWVSLNTVLRKLLCLRRQLYVRNLWSLARYMYSNSKAKIISAALIAVTMTLSSRVSAAGRVVRERISNYIEKGEDAGGDPARGGLTPRYVAGLCAFELTRMAVQYVISNVTSEFIGLTASQRCEIVKMQLYEALCHTQLSFYEQHTYEEVEEIICYVSDMEGIDVQLHQFLFDAINVFVTLRNALQPFSYRSISVAAAVALTPYALRRTAKAVESRYVLLQREGYLPSATYAFEDDMQQGGDEDGNVLREGAMLRGDEIIAAIPQLRPYGADVRLVRWWNRYQQRRQRILVTHYTRSKAGKGGRGGYFRADSPHIENDTATQSPACSPRPALLTGPHRHKKDSVEEEPLTWSDRIRDFVGPWVTDEDVNLARSALVALLQLPHGKLLPGTGKALLSLSEWLLPMVASVYGKVWCGQRGLDGFQLLEGMQAIESVVDIVVQAFDTAEMVGYNAYKASMLERLLQPAEWEVISREEEMYVANFTMSAAAVRELADAQHACLGSASLTAVPNQGGSGRPVAGLSRGVTATIAEARSSAFYRRHYLRSVEVRHVRLRYLTPDHQQAGVAAKDIPVCAAPQRHNPVHSGSSVPTTSRSDSRLDSSPVTQPLGSEHEDYGAETVDDSLPTFSGDIILWSPAQQRGQFVCITGPNGSGKTALVNLLLALYVNARGGASSSQATPPHRGQLGAGSITLCFTPRTQSRKLRRGTQLKGMGASGTRTGHCMGGSASAHPGSAPRKLQRIMTTTAGIGDDEAEVSQCQSAPCTARPRFYTSQSCSAVNASMGENEAESVVSRDSARQYPSAVRDDDAYADTRVDLRAIPADVLRRYIFSYVPEVPTLFHGATVAQNISLVGYVSVATDTVMRRVLRCASLAQCDFIHQLPLGFLTRVSDNTGNTWSAFGQYSAGGGNTSVTRLSADQAKRLMLARAYFHGGEVLLLDEPTKEIEEESTSAKLYEGWRGLLDSGYLGGVVCATLDENLLRLADHVICLP</sequence>
<evidence type="ECO:0000256" key="1">
    <source>
        <dbReference type="SAM" id="MobiDB-lite"/>
    </source>
</evidence>
<protein>
    <recommendedName>
        <fullName evidence="2">AAA+ ATPase domain-containing protein</fullName>
    </recommendedName>
</protein>
<feature type="compositionally biased region" description="Low complexity" evidence="1">
    <location>
        <begin position="120"/>
        <end position="138"/>
    </location>
</feature>
<feature type="region of interest" description="Disordered" evidence="1">
    <location>
        <begin position="208"/>
        <end position="238"/>
    </location>
</feature>
<accession>A0A836LGF8</accession>
<feature type="compositionally biased region" description="Low complexity" evidence="1">
    <location>
        <begin position="510"/>
        <end position="528"/>
    </location>
</feature>
<dbReference type="InterPro" id="IPR027417">
    <property type="entry name" value="P-loop_NTPase"/>
</dbReference>
<dbReference type="Gene3D" id="3.40.50.300">
    <property type="entry name" value="P-loop containing nucleotide triphosphate hydrolases"/>
    <property type="match status" value="2"/>
</dbReference>
<feature type="region of interest" description="Disordered" evidence="1">
    <location>
        <begin position="113"/>
        <end position="158"/>
    </location>
</feature>
<feature type="domain" description="AAA+ ATPase" evidence="2">
    <location>
        <begin position="1324"/>
        <end position="1672"/>
    </location>
</feature>
<name>A0A836LGF8_9TRYP</name>
<comment type="caution">
    <text evidence="3">The sequence shown here is derived from an EMBL/GenBank/DDBJ whole genome shotgun (WGS) entry which is preliminary data.</text>
</comment>
<feature type="region of interest" description="Disordered" evidence="1">
    <location>
        <begin position="1003"/>
        <end position="1031"/>
    </location>
</feature>
<dbReference type="GO" id="GO:0016020">
    <property type="term" value="C:membrane"/>
    <property type="evidence" value="ECO:0007669"/>
    <property type="project" value="TreeGrafter"/>
</dbReference>
<dbReference type="GeneID" id="94293546"/>
<dbReference type="PANTHER" id="PTHR24221:SF503">
    <property type="entry name" value="MITOCHONDRIAL POTASSIUM CHANNEL ATP-BINDING SUBUNIT"/>
    <property type="match status" value="1"/>
</dbReference>
<feature type="compositionally biased region" description="Acidic residues" evidence="1">
    <location>
        <begin position="442"/>
        <end position="461"/>
    </location>
</feature>
<dbReference type="SUPFAM" id="SSF52540">
    <property type="entry name" value="P-loop containing nucleoside triphosphate hydrolases"/>
    <property type="match status" value="1"/>
</dbReference>
<dbReference type="Proteomes" id="UP000674318">
    <property type="component" value="Unassembled WGS sequence"/>
</dbReference>
<feature type="region of interest" description="Disordered" evidence="1">
    <location>
        <begin position="288"/>
        <end position="313"/>
    </location>
</feature>
<evidence type="ECO:0000259" key="2">
    <source>
        <dbReference type="SMART" id="SM00382"/>
    </source>
</evidence>
<dbReference type="RefSeq" id="XP_067758894.1">
    <property type="nucleotide sequence ID" value="XM_067903469.1"/>
</dbReference>
<dbReference type="CDD" id="cd00267">
    <property type="entry name" value="ABC_ATPase"/>
    <property type="match status" value="1"/>
</dbReference>